<feature type="signal peptide" evidence="2">
    <location>
        <begin position="1"/>
        <end position="22"/>
    </location>
</feature>
<feature type="compositionally biased region" description="Polar residues" evidence="1">
    <location>
        <begin position="70"/>
        <end position="85"/>
    </location>
</feature>
<organism evidence="4 5">
    <name type="scientific">Pseudoalteromonas spongiae</name>
    <dbReference type="NCBI Taxonomy" id="298657"/>
    <lineage>
        <taxon>Bacteria</taxon>
        <taxon>Pseudomonadati</taxon>
        <taxon>Pseudomonadota</taxon>
        <taxon>Gammaproteobacteria</taxon>
        <taxon>Alteromonadales</taxon>
        <taxon>Pseudoalteromonadaceae</taxon>
        <taxon>Pseudoalteromonas</taxon>
    </lineage>
</organism>
<feature type="domain" description="DUF4124" evidence="3">
    <location>
        <begin position="14"/>
        <end position="54"/>
    </location>
</feature>
<evidence type="ECO:0000313" key="5">
    <source>
        <dbReference type="Proteomes" id="UP001382455"/>
    </source>
</evidence>
<sequence length="148" mass="16799">MNTFTLLPVFALALMVSFTSVAKIYQWTDAEGKTHFSDIPPDQYAHKEIKIAAKLAAGSKSHPNVHKHFSSGSKSNVNRVNTPKVSSEEKAKDIARCNRYKEKYERYKREGILGYNVATGQKRMMTKSEEKHWLKSAKENMEIMCSGI</sequence>
<dbReference type="Pfam" id="PF13511">
    <property type="entry name" value="DUF4124"/>
    <property type="match status" value="1"/>
</dbReference>
<gene>
    <name evidence="4" type="ORF">WAE96_18585</name>
</gene>
<dbReference type="InterPro" id="IPR025392">
    <property type="entry name" value="DUF4124"/>
</dbReference>
<keyword evidence="5" id="KW-1185">Reference proteome</keyword>
<dbReference type="Proteomes" id="UP001382455">
    <property type="component" value="Unassembled WGS sequence"/>
</dbReference>
<evidence type="ECO:0000256" key="2">
    <source>
        <dbReference type="SAM" id="SignalP"/>
    </source>
</evidence>
<comment type="caution">
    <text evidence="4">The sequence shown here is derived from an EMBL/GenBank/DDBJ whole genome shotgun (WGS) entry which is preliminary data.</text>
</comment>
<proteinExistence type="predicted"/>
<evidence type="ECO:0000256" key="1">
    <source>
        <dbReference type="SAM" id="MobiDB-lite"/>
    </source>
</evidence>
<dbReference type="RefSeq" id="WP_336436628.1">
    <property type="nucleotide sequence ID" value="NZ_JBAWKS010000002.1"/>
</dbReference>
<evidence type="ECO:0000313" key="4">
    <source>
        <dbReference type="EMBL" id="MEI4551691.1"/>
    </source>
</evidence>
<reference evidence="4 5" key="1">
    <citation type="submission" date="2023-12" db="EMBL/GenBank/DDBJ databases">
        <title>Friends and Foes: Symbiotic and Algicidal bacterial influence on Karenia brevis blooms.</title>
        <authorList>
            <person name="Fei C."/>
            <person name="Mohamed A.R."/>
            <person name="Booker A."/>
            <person name="Arshad M."/>
            <person name="Klass S."/>
            <person name="Ahn S."/>
            <person name="Gilbert P.M."/>
            <person name="Heil C.A."/>
            <person name="Martinez J.M."/>
            <person name="Amin S.A."/>
        </authorList>
    </citation>
    <scope>NUCLEOTIDE SEQUENCE [LARGE SCALE GENOMIC DNA]</scope>
    <source>
        <strain evidence="4 5">CE15</strain>
    </source>
</reference>
<keyword evidence="2" id="KW-0732">Signal</keyword>
<feature type="region of interest" description="Disordered" evidence="1">
    <location>
        <begin position="61"/>
        <end position="89"/>
    </location>
</feature>
<protein>
    <submittedName>
        <fullName evidence="4">DUF4124 domain-containing protein</fullName>
    </submittedName>
</protein>
<evidence type="ECO:0000259" key="3">
    <source>
        <dbReference type="Pfam" id="PF13511"/>
    </source>
</evidence>
<dbReference type="EMBL" id="JBAWKS010000002">
    <property type="protein sequence ID" value="MEI4551691.1"/>
    <property type="molecule type" value="Genomic_DNA"/>
</dbReference>
<name>A0ABU8EXQ7_9GAMM</name>
<accession>A0ABU8EXQ7</accession>
<feature type="chain" id="PRO_5045727023" evidence="2">
    <location>
        <begin position="23"/>
        <end position="148"/>
    </location>
</feature>